<keyword evidence="5" id="KW-0328">Glycosyltransferase</keyword>
<evidence type="ECO:0000256" key="11">
    <source>
        <dbReference type="ARBA" id="ARBA00023136"/>
    </source>
</evidence>
<dbReference type="InterPro" id="IPR026050">
    <property type="entry name" value="C1GALT1/C1GALT1_chp1"/>
</dbReference>
<dbReference type="EC" id="2.4.1.122" evidence="4"/>
<evidence type="ECO:0000256" key="1">
    <source>
        <dbReference type="ARBA" id="ARBA00004606"/>
    </source>
</evidence>
<evidence type="ECO:0000256" key="13">
    <source>
        <dbReference type="SAM" id="Phobius"/>
    </source>
</evidence>
<protein>
    <recommendedName>
        <fullName evidence="4">N-acetylgalactosaminide beta-1,3-galactosyltransferase</fullName>
        <ecNumber evidence="4">2.4.1.122</ecNumber>
    </recommendedName>
</protein>
<dbReference type="AlphaFoldDB" id="A0A8K0WU42"/>
<evidence type="ECO:0000256" key="8">
    <source>
        <dbReference type="ARBA" id="ARBA00022741"/>
    </source>
</evidence>
<evidence type="ECO:0000313" key="15">
    <source>
        <dbReference type="EMBL" id="KAH7324797.1"/>
    </source>
</evidence>
<dbReference type="PANTHER" id="PTHR23033:SF47">
    <property type="entry name" value="APPLE DOMAIN-CONTAINING PROTEIN-RELATED"/>
    <property type="match status" value="1"/>
</dbReference>
<accession>A0A8K0WU42</accession>
<evidence type="ECO:0000256" key="4">
    <source>
        <dbReference type="ARBA" id="ARBA00012557"/>
    </source>
</evidence>
<comment type="subcellular location">
    <subcellularLocation>
        <location evidence="1">Membrane</location>
        <topology evidence="1">Single-pass type II membrane protein</topology>
    </subcellularLocation>
</comment>
<dbReference type="OrthoDB" id="414175at2759"/>
<dbReference type="EMBL" id="JAGPNK010000003">
    <property type="protein sequence ID" value="KAH7324797.1"/>
    <property type="molecule type" value="Genomic_DNA"/>
</dbReference>
<keyword evidence="6" id="KW-0808">Transferase</keyword>
<gene>
    <name evidence="15" type="ORF">B0I35DRAFT_348615</name>
</gene>
<comment type="caution">
    <text evidence="15">The sequence shown here is derived from an EMBL/GenBank/DDBJ whole genome shotgun (WGS) entry which is preliminary data.</text>
</comment>
<feature type="domain" description="Fringe-like glycosyltransferase" evidence="14">
    <location>
        <begin position="214"/>
        <end position="274"/>
    </location>
</feature>
<comment type="similarity">
    <text evidence="3">Belongs to the glycosyltransferase 31 family. Beta3-Gal-T subfamily.</text>
</comment>
<reference evidence="15" key="1">
    <citation type="journal article" date="2021" name="Nat. Commun.">
        <title>Genetic determinants of endophytism in the Arabidopsis root mycobiome.</title>
        <authorList>
            <person name="Mesny F."/>
            <person name="Miyauchi S."/>
            <person name="Thiergart T."/>
            <person name="Pickel B."/>
            <person name="Atanasova L."/>
            <person name="Karlsson M."/>
            <person name="Huettel B."/>
            <person name="Barry K.W."/>
            <person name="Haridas S."/>
            <person name="Chen C."/>
            <person name="Bauer D."/>
            <person name="Andreopoulos W."/>
            <person name="Pangilinan J."/>
            <person name="LaButti K."/>
            <person name="Riley R."/>
            <person name="Lipzen A."/>
            <person name="Clum A."/>
            <person name="Drula E."/>
            <person name="Henrissat B."/>
            <person name="Kohler A."/>
            <person name="Grigoriev I.V."/>
            <person name="Martin F.M."/>
            <person name="Hacquard S."/>
        </authorList>
    </citation>
    <scope>NUCLEOTIDE SEQUENCE</scope>
    <source>
        <strain evidence="15">MPI-CAGE-CH-0235</strain>
    </source>
</reference>
<dbReference type="Pfam" id="PF02434">
    <property type="entry name" value="Fringe"/>
    <property type="match status" value="1"/>
</dbReference>
<evidence type="ECO:0000256" key="5">
    <source>
        <dbReference type="ARBA" id="ARBA00022676"/>
    </source>
</evidence>
<evidence type="ECO:0000256" key="10">
    <source>
        <dbReference type="ARBA" id="ARBA00022989"/>
    </source>
</evidence>
<dbReference type="Gene3D" id="3.90.550.50">
    <property type="match status" value="1"/>
</dbReference>
<dbReference type="GO" id="GO:0016263">
    <property type="term" value="F:glycoprotein-N-acetylgalactosamine 3-beta-galactosyltransferase activity"/>
    <property type="evidence" value="ECO:0007669"/>
    <property type="project" value="UniProtKB-EC"/>
</dbReference>
<proteinExistence type="inferred from homology"/>
<keyword evidence="8" id="KW-0547">Nucleotide-binding</keyword>
<evidence type="ECO:0000259" key="14">
    <source>
        <dbReference type="Pfam" id="PF02434"/>
    </source>
</evidence>
<dbReference type="GO" id="GO:0016020">
    <property type="term" value="C:membrane"/>
    <property type="evidence" value="ECO:0007669"/>
    <property type="project" value="UniProtKB-SubCell"/>
</dbReference>
<dbReference type="Proteomes" id="UP000813444">
    <property type="component" value="Unassembled WGS sequence"/>
</dbReference>
<organism evidence="15 16">
    <name type="scientific">Stachybotrys elegans</name>
    <dbReference type="NCBI Taxonomy" id="80388"/>
    <lineage>
        <taxon>Eukaryota</taxon>
        <taxon>Fungi</taxon>
        <taxon>Dikarya</taxon>
        <taxon>Ascomycota</taxon>
        <taxon>Pezizomycotina</taxon>
        <taxon>Sordariomycetes</taxon>
        <taxon>Hypocreomycetidae</taxon>
        <taxon>Hypocreales</taxon>
        <taxon>Stachybotryaceae</taxon>
        <taxon>Stachybotrys</taxon>
    </lineage>
</organism>
<evidence type="ECO:0000313" key="16">
    <source>
        <dbReference type="Proteomes" id="UP000813444"/>
    </source>
</evidence>
<keyword evidence="16" id="KW-1185">Reference proteome</keyword>
<keyword evidence="9" id="KW-0735">Signal-anchor</keyword>
<feature type="region of interest" description="Disordered" evidence="12">
    <location>
        <begin position="49"/>
        <end position="88"/>
    </location>
</feature>
<evidence type="ECO:0000256" key="12">
    <source>
        <dbReference type="SAM" id="MobiDB-lite"/>
    </source>
</evidence>
<keyword evidence="7 13" id="KW-0812">Transmembrane</keyword>
<name>A0A8K0WU42_9HYPO</name>
<feature type="transmembrane region" description="Helical" evidence="13">
    <location>
        <begin position="7"/>
        <end position="25"/>
    </location>
</feature>
<dbReference type="InterPro" id="IPR003378">
    <property type="entry name" value="Fringe-like_glycosylTrfase"/>
</dbReference>
<evidence type="ECO:0000256" key="7">
    <source>
        <dbReference type="ARBA" id="ARBA00022692"/>
    </source>
</evidence>
<dbReference type="PANTHER" id="PTHR23033">
    <property type="entry name" value="BETA1,3-GALACTOSYLTRANSFERASE"/>
    <property type="match status" value="1"/>
</dbReference>
<sequence length="489" mass="55603">MTYRNNRMAPALIIAVCIVSIYFFLSPAPNHRLSQPLDLGTSVKIGEASHVQQHEHVSSEQDVPPQEMASPPAEDKEPDSAAHVGSADGSLSPNDVLLIMKTGGTTMWKRLLAHLMTSLAEERIPHNNIVIYSDLNETIGHFRTIDVLANMSHIAGNTPDFDVYRQQPEYMAHNYYVEASGVAGDEWGPTGGWIIDKYKFIPLMQHAGDNWPRAKWYIYMEDDTYLFLPQVLSYLSRFDHRRPHYLGSYAAKSDRVFAHGGAGFAVSRAAWEKSFGVNSNLTNEYYEYTADHCCGDQVLAHALDKYGVRFGENDGDGKFTWGFNPVVHWAFGFSRHNWCSPLMSWHKVHSRDVAAYYELERSFDFSKPLLHKDFFGKMMLHRVQERKEWWDNMSGVYEVTSANKEDPPAPPDAYEASVWKKGWESADACEAACKSWVNCVQWSFVEDLCRLDDKVFEGQGFAPAMSQRKTSLKHTSGWLPDRLNDWSCS</sequence>
<comment type="pathway">
    <text evidence="2">Protein modification; protein glycosylation.</text>
</comment>
<dbReference type="GO" id="GO:0000166">
    <property type="term" value="F:nucleotide binding"/>
    <property type="evidence" value="ECO:0007669"/>
    <property type="project" value="UniProtKB-KW"/>
</dbReference>
<evidence type="ECO:0000256" key="9">
    <source>
        <dbReference type="ARBA" id="ARBA00022968"/>
    </source>
</evidence>
<evidence type="ECO:0000256" key="3">
    <source>
        <dbReference type="ARBA" id="ARBA00006462"/>
    </source>
</evidence>
<evidence type="ECO:0000256" key="6">
    <source>
        <dbReference type="ARBA" id="ARBA00022679"/>
    </source>
</evidence>
<evidence type="ECO:0000256" key="2">
    <source>
        <dbReference type="ARBA" id="ARBA00004922"/>
    </source>
</evidence>
<keyword evidence="10 13" id="KW-1133">Transmembrane helix</keyword>
<keyword evidence="11 13" id="KW-0472">Membrane</keyword>